<accession>A0A1R0XQH3</accession>
<evidence type="ECO:0000259" key="1">
    <source>
        <dbReference type="Pfam" id="PF13786"/>
    </source>
</evidence>
<dbReference type="OrthoDB" id="2961302at2"/>
<dbReference type="Pfam" id="PF13786">
    <property type="entry name" value="DUF4179"/>
    <property type="match status" value="1"/>
</dbReference>
<dbReference type="InterPro" id="IPR025436">
    <property type="entry name" value="DUF4179"/>
</dbReference>
<evidence type="ECO:0000313" key="3">
    <source>
        <dbReference type="Proteomes" id="UP000187439"/>
    </source>
</evidence>
<sequence>MNNIEQRLADEKTRIASITAPEELEMRLRKALNSAPAKRTKRIAPIWKVAAVVVLVTVISGQNYNAFAYYGKQLFGFDELLQGTTLQQLNEKGMGQNINKKTMLVDGTELTINGIMADANQFIMYYTLTNPNGLEDMSVDAFRPSKISGFLTDSNVVSGTSLINEEHTEIKGTMSFDSVNPFSKKLTLHFWQQLEVNGQMSEGTVTFPYNPNEAMQAQIKQSINKKVKVDKGTITFKSITATPTMTVIKGKLDVENFDRVNLALHGIQLIVNGAPVEILGSGSQSSLGGRNFDIRFDTLPKELHSMQIIVKDFAGYQKLDEKYVLQTSISDKPLKLGDKELWLKDVSKTSQGIEITIASDEDVMLDGVSIETNNESTPLKTTINQKEIKQADGKLMKERTLLFDTQTEPESLLIEGMHYLKAYNKEIKIPVK</sequence>
<evidence type="ECO:0000313" key="2">
    <source>
        <dbReference type="EMBL" id="OMD37187.1"/>
    </source>
</evidence>
<gene>
    <name evidence="2" type="ORF">BSK52_22200</name>
</gene>
<dbReference type="RefSeq" id="WP_076120708.1">
    <property type="nucleotide sequence ID" value="NZ_MPTC01000024.1"/>
</dbReference>
<proteinExistence type="predicted"/>
<feature type="domain" description="DUF4179" evidence="1">
    <location>
        <begin position="42"/>
        <end position="128"/>
    </location>
</feature>
<dbReference type="EMBL" id="MPTC01000024">
    <property type="protein sequence ID" value="OMD37187.1"/>
    <property type="molecule type" value="Genomic_DNA"/>
</dbReference>
<comment type="caution">
    <text evidence="2">The sequence shown here is derived from an EMBL/GenBank/DDBJ whole genome shotgun (WGS) entry which is preliminary data.</text>
</comment>
<name>A0A1R0XQH3_9BACL</name>
<reference evidence="2 3" key="1">
    <citation type="submission" date="2016-10" db="EMBL/GenBank/DDBJ databases">
        <title>Paenibacillus species isolates.</title>
        <authorList>
            <person name="Beno S.M."/>
        </authorList>
    </citation>
    <scope>NUCLEOTIDE SEQUENCE [LARGE SCALE GENOMIC DNA]</scope>
    <source>
        <strain evidence="2 3">FSL H7-0710</strain>
    </source>
</reference>
<protein>
    <recommendedName>
        <fullName evidence="1">DUF4179 domain-containing protein</fullName>
    </recommendedName>
</protein>
<organism evidence="2 3">
    <name type="scientific">Paenibacillus odorifer</name>
    <dbReference type="NCBI Taxonomy" id="189426"/>
    <lineage>
        <taxon>Bacteria</taxon>
        <taxon>Bacillati</taxon>
        <taxon>Bacillota</taxon>
        <taxon>Bacilli</taxon>
        <taxon>Bacillales</taxon>
        <taxon>Paenibacillaceae</taxon>
        <taxon>Paenibacillus</taxon>
    </lineage>
</organism>
<dbReference type="AlphaFoldDB" id="A0A1R0XQH3"/>
<dbReference type="Proteomes" id="UP000187439">
    <property type="component" value="Unassembled WGS sequence"/>
</dbReference>